<dbReference type="Proteomes" id="UP000230750">
    <property type="component" value="Unassembled WGS sequence"/>
</dbReference>
<evidence type="ECO:0000256" key="2">
    <source>
        <dbReference type="SAM" id="MobiDB-lite"/>
    </source>
</evidence>
<evidence type="ECO:0000259" key="3">
    <source>
        <dbReference type="PROSITE" id="PS50181"/>
    </source>
</evidence>
<dbReference type="InterPro" id="IPR039719">
    <property type="entry name" value="FBXO28"/>
</dbReference>
<dbReference type="InterPro" id="IPR001810">
    <property type="entry name" value="F-box_dom"/>
</dbReference>
<organism evidence="4 5">
    <name type="scientific">Stichopus japonicus</name>
    <name type="common">Sea cucumber</name>
    <dbReference type="NCBI Taxonomy" id="307972"/>
    <lineage>
        <taxon>Eukaryota</taxon>
        <taxon>Metazoa</taxon>
        <taxon>Echinodermata</taxon>
        <taxon>Eleutherozoa</taxon>
        <taxon>Echinozoa</taxon>
        <taxon>Holothuroidea</taxon>
        <taxon>Aspidochirotacea</taxon>
        <taxon>Aspidochirotida</taxon>
        <taxon>Stichopodidae</taxon>
        <taxon>Apostichopus</taxon>
    </lineage>
</organism>
<sequence length="476" mass="53884">MEYKDHYFPSLEFKLSLRRAASRLADLNVPGVESRTDNAMSRSSNLVPVMNVGHTSSKQNSKNAGETTKSVFRQINRTLLMMPDDILTMVMSLLSYDEISQLRVVCHRFNRICQRLLNQGLQKLERYHGDCLKKLKAQLPRRESERRQHPLARHCDILSAVETRLSLLAMTYSKYIDLKVCCFIPGKVIDEAMHVLTLVMESKEAPRTHDLLQELRDISSMAMEHFDEKIAPGLKRKLGEGQTVNVNTIGAALSLKDLPKAATLMPSTSGRQLGKMQGTLKTANYNFSDLVKEMKVLKAQVAELRKVRHEQDKKITQQQQIVVELTSKITSQNERITEQERKMALLEQQLKTAPRPSGQPQMYFAIDEGHLEEGQEDKSLDLDETREKSSDPTGVCDDVKDGVGFDQKFSESGYIRGERDSETDEDNDSKVSMSTRGSQRSSRKRKVSSDGEKPSGDVKPLAAGVKKRRQRNDKSK</sequence>
<evidence type="ECO:0000256" key="1">
    <source>
        <dbReference type="SAM" id="Coils"/>
    </source>
</evidence>
<protein>
    <submittedName>
        <fullName evidence="4">Putative F-box only protein 28-like</fullName>
    </submittedName>
</protein>
<feature type="compositionally biased region" description="Basic and acidic residues" evidence="2">
    <location>
        <begin position="447"/>
        <end position="456"/>
    </location>
</feature>
<accession>A0A2G8K1F1</accession>
<dbReference type="PROSITE" id="PS50181">
    <property type="entry name" value="FBOX"/>
    <property type="match status" value="1"/>
</dbReference>
<dbReference type="STRING" id="307972.A0A2G8K1F1"/>
<evidence type="ECO:0000313" key="4">
    <source>
        <dbReference type="EMBL" id="PIK41803.1"/>
    </source>
</evidence>
<feature type="compositionally biased region" description="Basic residues" evidence="2">
    <location>
        <begin position="465"/>
        <end position="476"/>
    </location>
</feature>
<name>A0A2G8K1F1_STIJA</name>
<feature type="domain" description="F-box" evidence="3">
    <location>
        <begin position="76"/>
        <end position="124"/>
    </location>
</feature>
<dbReference type="OrthoDB" id="5860767at2759"/>
<feature type="compositionally biased region" description="Basic and acidic residues" evidence="2">
    <location>
        <begin position="374"/>
        <end position="390"/>
    </location>
</feature>
<feature type="region of interest" description="Disordered" evidence="2">
    <location>
        <begin position="374"/>
        <end position="476"/>
    </location>
</feature>
<dbReference type="GO" id="GO:0000209">
    <property type="term" value="P:protein polyubiquitination"/>
    <property type="evidence" value="ECO:0007669"/>
    <property type="project" value="TreeGrafter"/>
</dbReference>
<keyword evidence="5" id="KW-1185">Reference proteome</keyword>
<dbReference type="AlphaFoldDB" id="A0A2G8K1F1"/>
<reference evidence="4 5" key="1">
    <citation type="journal article" date="2017" name="PLoS Biol.">
        <title>The sea cucumber genome provides insights into morphological evolution and visceral regeneration.</title>
        <authorList>
            <person name="Zhang X."/>
            <person name="Sun L."/>
            <person name="Yuan J."/>
            <person name="Sun Y."/>
            <person name="Gao Y."/>
            <person name="Zhang L."/>
            <person name="Li S."/>
            <person name="Dai H."/>
            <person name="Hamel J.F."/>
            <person name="Liu C."/>
            <person name="Yu Y."/>
            <person name="Liu S."/>
            <person name="Lin W."/>
            <person name="Guo K."/>
            <person name="Jin S."/>
            <person name="Xu P."/>
            <person name="Storey K.B."/>
            <person name="Huan P."/>
            <person name="Zhang T."/>
            <person name="Zhou Y."/>
            <person name="Zhang J."/>
            <person name="Lin C."/>
            <person name="Li X."/>
            <person name="Xing L."/>
            <person name="Huo D."/>
            <person name="Sun M."/>
            <person name="Wang L."/>
            <person name="Mercier A."/>
            <person name="Li F."/>
            <person name="Yang H."/>
            <person name="Xiang J."/>
        </authorList>
    </citation>
    <scope>NUCLEOTIDE SEQUENCE [LARGE SCALE GENOMIC DNA]</scope>
    <source>
        <strain evidence="4">Shaxun</strain>
        <tissue evidence="4">Muscle</tissue>
    </source>
</reference>
<dbReference type="PANTHER" id="PTHR13252">
    <property type="entry name" value="F-BOX ONLY PROTEIN 28"/>
    <property type="match status" value="1"/>
</dbReference>
<dbReference type="CDD" id="cd22100">
    <property type="entry name" value="F-box_FBXO28"/>
    <property type="match status" value="1"/>
</dbReference>
<evidence type="ECO:0000313" key="5">
    <source>
        <dbReference type="Proteomes" id="UP000230750"/>
    </source>
</evidence>
<feature type="coiled-coil region" evidence="1">
    <location>
        <begin position="287"/>
        <end position="349"/>
    </location>
</feature>
<dbReference type="SUPFAM" id="SSF81383">
    <property type="entry name" value="F-box domain"/>
    <property type="match status" value="1"/>
</dbReference>
<comment type="caution">
    <text evidence="4">The sequence shown here is derived from an EMBL/GenBank/DDBJ whole genome shotgun (WGS) entry which is preliminary data.</text>
</comment>
<dbReference type="Pfam" id="PF00646">
    <property type="entry name" value="F-box"/>
    <property type="match status" value="1"/>
</dbReference>
<dbReference type="SUPFAM" id="SSF90257">
    <property type="entry name" value="Myosin rod fragments"/>
    <property type="match status" value="1"/>
</dbReference>
<proteinExistence type="predicted"/>
<dbReference type="PANTHER" id="PTHR13252:SF9">
    <property type="entry name" value="F-BOX ONLY PROTEIN 28"/>
    <property type="match status" value="1"/>
</dbReference>
<dbReference type="InterPro" id="IPR036047">
    <property type="entry name" value="F-box-like_dom_sf"/>
</dbReference>
<gene>
    <name evidence="4" type="ORF">BSL78_21340</name>
</gene>
<dbReference type="EMBL" id="MRZV01000987">
    <property type="protein sequence ID" value="PIK41803.1"/>
    <property type="molecule type" value="Genomic_DNA"/>
</dbReference>
<keyword evidence="1" id="KW-0175">Coiled coil</keyword>